<proteinExistence type="predicted"/>
<keyword evidence="4" id="KW-1185">Reference proteome</keyword>
<evidence type="ECO:0000256" key="1">
    <source>
        <dbReference type="SAM" id="MobiDB-lite"/>
    </source>
</evidence>
<gene>
    <name evidence="3" type="ORF">C1645_873898</name>
</gene>
<feature type="domain" description="Myb-like" evidence="2">
    <location>
        <begin position="287"/>
        <end position="354"/>
    </location>
</feature>
<evidence type="ECO:0000313" key="4">
    <source>
        <dbReference type="Proteomes" id="UP000265703"/>
    </source>
</evidence>
<dbReference type="OrthoDB" id="2410574at2759"/>
<feature type="region of interest" description="Disordered" evidence="1">
    <location>
        <begin position="271"/>
        <end position="297"/>
    </location>
</feature>
<feature type="region of interest" description="Disordered" evidence="1">
    <location>
        <begin position="59"/>
        <end position="79"/>
    </location>
</feature>
<dbReference type="InterPro" id="IPR001005">
    <property type="entry name" value="SANT/Myb"/>
</dbReference>
<accession>A0A397T5V7</accession>
<evidence type="ECO:0000259" key="2">
    <source>
        <dbReference type="PROSITE" id="PS50090"/>
    </source>
</evidence>
<evidence type="ECO:0000313" key="3">
    <source>
        <dbReference type="EMBL" id="RIA93710.1"/>
    </source>
</evidence>
<dbReference type="Proteomes" id="UP000265703">
    <property type="component" value="Unassembled WGS sequence"/>
</dbReference>
<reference evidence="3 4" key="1">
    <citation type="submission" date="2018-06" db="EMBL/GenBank/DDBJ databases">
        <title>Comparative genomics reveals the genomic features of Rhizophagus irregularis, R. cerebriforme, R. diaphanum and Gigaspora rosea, and their symbiotic lifestyle signature.</title>
        <authorList>
            <person name="Morin E."/>
            <person name="San Clemente H."/>
            <person name="Chen E.C.H."/>
            <person name="De La Providencia I."/>
            <person name="Hainaut M."/>
            <person name="Kuo A."/>
            <person name="Kohler A."/>
            <person name="Murat C."/>
            <person name="Tang N."/>
            <person name="Roy S."/>
            <person name="Loubradou J."/>
            <person name="Henrissat B."/>
            <person name="Grigoriev I.V."/>
            <person name="Corradi N."/>
            <person name="Roux C."/>
            <person name="Martin F.M."/>
        </authorList>
    </citation>
    <scope>NUCLEOTIDE SEQUENCE [LARGE SCALE GENOMIC DNA]</scope>
    <source>
        <strain evidence="3 4">DAOM 227022</strain>
    </source>
</reference>
<organism evidence="3 4">
    <name type="scientific">Glomus cerebriforme</name>
    <dbReference type="NCBI Taxonomy" id="658196"/>
    <lineage>
        <taxon>Eukaryota</taxon>
        <taxon>Fungi</taxon>
        <taxon>Fungi incertae sedis</taxon>
        <taxon>Mucoromycota</taxon>
        <taxon>Glomeromycotina</taxon>
        <taxon>Glomeromycetes</taxon>
        <taxon>Glomerales</taxon>
        <taxon>Glomeraceae</taxon>
        <taxon>Glomus</taxon>
    </lineage>
</organism>
<dbReference type="Pfam" id="PF13837">
    <property type="entry name" value="Myb_DNA-bind_4"/>
    <property type="match status" value="1"/>
</dbReference>
<dbReference type="InterPro" id="IPR044822">
    <property type="entry name" value="Myb_DNA-bind_4"/>
</dbReference>
<sequence length="468" mass="53513">MDKADIENKENAIENSLPPKFMLPSISNLPNPSPLTPFHQMNNHESADAILRGTSAQSTTFSNQNHPFESSIKQETNPSTPKFYLPNFSTTYDPMNTSYTTTYWPAYYSDYPYQSNRDINGLTGPPYNVSTWFATDNNSSTYNNNNNRQECLRSPFPTRSFTPYYNNNRHLPPLTPNLHSIDSIVNSSPSSHHLGYNSAFTYIHPRKSDIRDDQILKFDHQVIEGDNNLLELEGIKIQRASIKSDHSYTQENIDPGLLDLLSEETVKRGEDYDESNLLTPKTEGGKDKKKGRSNWSRKETRSLITAVKSKHKLLLAAQRNAEKSRIWSDMFSEHCTRYSGRTLKAFKLRWARLVADYNSVHECLKAGVEPMDFDFYDEMKEILVDEVIDGTSDITEGLTPVLKRKLDQEDEKIVGTSQIEEDLVDQLLVPQQSSQLHTPSPPRFVELKDEDETSDTPRQSKKFKVKVV</sequence>
<feature type="region of interest" description="Disordered" evidence="1">
    <location>
        <begin position="430"/>
        <end position="468"/>
    </location>
</feature>
<feature type="compositionally biased region" description="Basic residues" evidence="1">
    <location>
        <begin position="459"/>
        <end position="468"/>
    </location>
</feature>
<name>A0A397T5V7_9GLOM</name>
<comment type="caution">
    <text evidence="3">The sequence shown here is derived from an EMBL/GenBank/DDBJ whole genome shotgun (WGS) entry which is preliminary data.</text>
</comment>
<dbReference type="AlphaFoldDB" id="A0A397T5V7"/>
<dbReference type="PROSITE" id="PS50090">
    <property type="entry name" value="MYB_LIKE"/>
    <property type="match status" value="1"/>
</dbReference>
<protein>
    <recommendedName>
        <fullName evidence="2">Myb-like domain-containing protein</fullName>
    </recommendedName>
</protein>
<dbReference type="EMBL" id="QKYT01000098">
    <property type="protein sequence ID" value="RIA93710.1"/>
    <property type="molecule type" value="Genomic_DNA"/>
</dbReference>